<evidence type="ECO:0000313" key="1">
    <source>
        <dbReference type="EMBL" id="AOW01690.1"/>
    </source>
</evidence>
<name>A0A1D8N7S0_YARLL</name>
<dbReference type="EMBL" id="CP017554">
    <property type="protein sequence ID" value="AOW01690.1"/>
    <property type="molecule type" value="Genomic_DNA"/>
</dbReference>
<proteinExistence type="predicted"/>
<evidence type="ECO:0000313" key="2">
    <source>
        <dbReference type="Proteomes" id="UP000182444"/>
    </source>
</evidence>
<dbReference type="Proteomes" id="UP000182444">
    <property type="component" value="Chromosome 1B"/>
</dbReference>
<reference evidence="1 2" key="1">
    <citation type="journal article" date="2016" name="PLoS ONE">
        <title>Sequence Assembly of Yarrowia lipolytica Strain W29/CLIB89 Shows Transposable Element Diversity.</title>
        <authorList>
            <person name="Magnan C."/>
            <person name="Yu J."/>
            <person name="Chang I."/>
            <person name="Jahn E."/>
            <person name="Kanomata Y."/>
            <person name="Wu J."/>
            <person name="Zeller M."/>
            <person name="Oakes M."/>
            <person name="Baldi P."/>
            <person name="Sandmeyer S."/>
        </authorList>
    </citation>
    <scope>NUCLEOTIDE SEQUENCE [LARGE SCALE GENOMIC DNA]</scope>
    <source>
        <strain evidence="2">CLIB89(W29)</strain>
    </source>
</reference>
<dbReference type="RefSeq" id="XP_068138192.1">
    <property type="nucleotide sequence ID" value="XM_068282091.1"/>
</dbReference>
<accession>A0A1D8N7S0</accession>
<dbReference type="AlphaFoldDB" id="A0A1D8N7S0"/>
<gene>
    <name evidence="1" type="ORF">YALI1_B18921g</name>
</gene>
<sequence length="76" mass="8723">MCRSAHLWRLWSNLDDACSSWGLAVLVRDIKRTQQDHDVKHTYCTIRTVGIVLVPGTTNSTILYGVYLYLDIRLAE</sequence>
<dbReference type="GeneID" id="94582739"/>
<dbReference type="VEuPathDB" id="FungiDB:YALI1_B18921g"/>
<protein>
    <submittedName>
        <fullName evidence="1">Uncharacterized protein</fullName>
    </submittedName>
</protein>
<organism evidence="1 2">
    <name type="scientific">Yarrowia lipolytica</name>
    <name type="common">Candida lipolytica</name>
    <dbReference type="NCBI Taxonomy" id="4952"/>
    <lineage>
        <taxon>Eukaryota</taxon>
        <taxon>Fungi</taxon>
        <taxon>Dikarya</taxon>
        <taxon>Ascomycota</taxon>
        <taxon>Saccharomycotina</taxon>
        <taxon>Dipodascomycetes</taxon>
        <taxon>Dipodascales</taxon>
        <taxon>Dipodascales incertae sedis</taxon>
        <taxon>Yarrowia</taxon>
    </lineage>
</organism>